<accession>A0ABS4DXX2</accession>
<dbReference type="Proteomes" id="UP000759443">
    <property type="component" value="Unassembled WGS sequence"/>
</dbReference>
<organism evidence="1 2">
    <name type="scientific">Rhizobium halophytocola</name>
    <dbReference type="NCBI Taxonomy" id="735519"/>
    <lineage>
        <taxon>Bacteria</taxon>
        <taxon>Pseudomonadati</taxon>
        <taxon>Pseudomonadota</taxon>
        <taxon>Alphaproteobacteria</taxon>
        <taxon>Hyphomicrobiales</taxon>
        <taxon>Rhizobiaceae</taxon>
        <taxon>Rhizobium/Agrobacterium group</taxon>
        <taxon>Rhizobium</taxon>
    </lineage>
</organism>
<evidence type="ECO:0000313" key="1">
    <source>
        <dbReference type="EMBL" id="MBP1850544.1"/>
    </source>
</evidence>
<name>A0ABS4DXX2_9HYPH</name>
<dbReference type="RefSeq" id="WP_209944395.1">
    <property type="nucleotide sequence ID" value="NZ_JAGGJU010000005.1"/>
</dbReference>
<gene>
    <name evidence="1" type="ORF">J2Z17_001981</name>
</gene>
<reference evidence="1 2" key="1">
    <citation type="submission" date="2021-03" db="EMBL/GenBank/DDBJ databases">
        <title>Genomic Encyclopedia of Type Strains, Phase IV (KMG-IV): sequencing the most valuable type-strain genomes for metagenomic binning, comparative biology and taxonomic classification.</title>
        <authorList>
            <person name="Goeker M."/>
        </authorList>
    </citation>
    <scope>NUCLEOTIDE SEQUENCE [LARGE SCALE GENOMIC DNA]</scope>
    <source>
        <strain evidence="1 2">DSM 21600</strain>
    </source>
</reference>
<keyword evidence="2" id="KW-1185">Reference proteome</keyword>
<protein>
    <submittedName>
        <fullName evidence="1">Uncharacterized protein</fullName>
    </submittedName>
</protein>
<evidence type="ECO:0000313" key="2">
    <source>
        <dbReference type="Proteomes" id="UP000759443"/>
    </source>
</evidence>
<dbReference type="EMBL" id="JAGGJU010000005">
    <property type="protein sequence ID" value="MBP1850544.1"/>
    <property type="molecule type" value="Genomic_DNA"/>
</dbReference>
<comment type="caution">
    <text evidence="1">The sequence shown here is derived from an EMBL/GenBank/DDBJ whole genome shotgun (WGS) entry which is preliminary data.</text>
</comment>
<sequence>MRMETARVLYLKARSVILSASPDYVRLYDPNAKLPQIGARHERSHLVTPIATLLRSCGPDDEDVLLNSRAYIEACVLMAEASFDQVRHLQQSVKDLQGERGSAEKPKDYAAQCAMACDKPAFRQWLSSVHGADTSDRERIATFIRDKLDIGSRAELNTDAEAADRWKALYADFEVWQRTGQ</sequence>
<proteinExistence type="predicted"/>